<protein>
    <submittedName>
        <fullName evidence="9">DedA family protein</fullName>
    </submittedName>
</protein>
<evidence type="ECO:0000256" key="3">
    <source>
        <dbReference type="ARBA" id="ARBA00022475"/>
    </source>
</evidence>
<dbReference type="AlphaFoldDB" id="A0A6G6WEW7"/>
<organism evidence="9 10">
    <name type="scientific">Nocardioides anomalus</name>
    <dbReference type="NCBI Taxonomy" id="2712223"/>
    <lineage>
        <taxon>Bacteria</taxon>
        <taxon>Bacillati</taxon>
        <taxon>Actinomycetota</taxon>
        <taxon>Actinomycetes</taxon>
        <taxon>Propionibacteriales</taxon>
        <taxon>Nocardioidaceae</taxon>
        <taxon>Nocardioides</taxon>
    </lineage>
</organism>
<evidence type="ECO:0000256" key="2">
    <source>
        <dbReference type="ARBA" id="ARBA00010792"/>
    </source>
</evidence>
<evidence type="ECO:0000256" key="7">
    <source>
        <dbReference type="RuleBase" id="RU367016"/>
    </source>
</evidence>
<feature type="transmembrane region" description="Helical" evidence="7">
    <location>
        <begin position="148"/>
        <end position="171"/>
    </location>
</feature>
<dbReference type="GO" id="GO:0005886">
    <property type="term" value="C:plasma membrane"/>
    <property type="evidence" value="ECO:0007669"/>
    <property type="project" value="UniProtKB-SubCell"/>
</dbReference>
<dbReference type="PANTHER" id="PTHR30353:SF0">
    <property type="entry name" value="TRANSMEMBRANE PROTEIN"/>
    <property type="match status" value="1"/>
</dbReference>
<reference evidence="9 10" key="1">
    <citation type="submission" date="2020-02" db="EMBL/GenBank/DDBJ databases">
        <title>Full genome sequence of Nocardioides sp. R-3366.</title>
        <authorList>
            <person name="Im W.-T."/>
        </authorList>
    </citation>
    <scope>NUCLEOTIDE SEQUENCE [LARGE SCALE GENOMIC DNA]</scope>
    <source>
        <strain evidence="9 10">R-3366</strain>
    </source>
</reference>
<dbReference type="KEGG" id="nano:G5V58_13535"/>
<dbReference type="RefSeq" id="WP_165233546.1">
    <property type="nucleotide sequence ID" value="NZ_CP049257.1"/>
</dbReference>
<name>A0A6G6WEW7_9ACTN</name>
<dbReference type="Pfam" id="PF09335">
    <property type="entry name" value="VTT_dom"/>
    <property type="match status" value="1"/>
</dbReference>
<evidence type="ECO:0000313" key="9">
    <source>
        <dbReference type="EMBL" id="QIG43645.1"/>
    </source>
</evidence>
<gene>
    <name evidence="9" type="ORF">G5V58_13535</name>
</gene>
<evidence type="ECO:0000256" key="5">
    <source>
        <dbReference type="ARBA" id="ARBA00022989"/>
    </source>
</evidence>
<proteinExistence type="inferred from homology"/>
<evidence type="ECO:0000259" key="8">
    <source>
        <dbReference type="Pfam" id="PF09335"/>
    </source>
</evidence>
<comment type="similarity">
    <text evidence="2 7">Belongs to the DedA family.</text>
</comment>
<dbReference type="InterPro" id="IPR032818">
    <property type="entry name" value="DedA-like"/>
</dbReference>
<feature type="transmembrane region" description="Helical" evidence="7">
    <location>
        <begin position="12"/>
        <end position="36"/>
    </location>
</feature>
<accession>A0A6G6WEW7</accession>
<dbReference type="Proteomes" id="UP000502996">
    <property type="component" value="Chromosome"/>
</dbReference>
<comment type="subcellular location">
    <subcellularLocation>
        <location evidence="1 7">Cell membrane</location>
        <topology evidence="1 7">Multi-pass membrane protein</topology>
    </subcellularLocation>
</comment>
<sequence>MIDVSGTLSGLGGPLSLLVIVVIVFAETGLLAGFFLPGDSLLFTAGVLLAGGVLHLPFALVALGVVVAAFAGDQVGYLIGRTAGPRLFARPDSRLFSRRHALRAHDFFLRHGPKAVVLARFVPIVRTFTPTVAGVGAMPYRRFTAYNALGAALWGVGMLTAGHLLGGVPFVAAHVEVMTLAVVALSLVPAAASVLRARRTQVPQDDDAPASELSGAPKP</sequence>
<keyword evidence="6 7" id="KW-0472">Membrane</keyword>
<evidence type="ECO:0000256" key="6">
    <source>
        <dbReference type="ARBA" id="ARBA00023136"/>
    </source>
</evidence>
<dbReference type="PANTHER" id="PTHR30353">
    <property type="entry name" value="INNER MEMBRANE PROTEIN DEDA-RELATED"/>
    <property type="match status" value="1"/>
</dbReference>
<feature type="transmembrane region" description="Helical" evidence="7">
    <location>
        <begin position="177"/>
        <end position="195"/>
    </location>
</feature>
<dbReference type="InterPro" id="IPR032816">
    <property type="entry name" value="VTT_dom"/>
</dbReference>
<evidence type="ECO:0000256" key="1">
    <source>
        <dbReference type="ARBA" id="ARBA00004651"/>
    </source>
</evidence>
<evidence type="ECO:0000313" key="10">
    <source>
        <dbReference type="Proteomes" id="UP000502996"/>
    </source>
</evidence>
<keyword evidence="10" id="KW-1185">Reference proteome</keyword>
<dbReference type="EMBL" id="CP049257">
    <property type="protein sequence ID" value="QIG43645.1"/>
    <property type="molecule type" value="Genomic_DNA"/>
</dbReference>
<keyword evidence="4 7" id="KW-0812">Transmembrane</keyword>
<feature type="transmembrane region" description="Helical" evidence="7">
    <location>
        <begin position="42"/>
        <end position="71"/>
    </location>
</feature>
<keyword evidence="3 7" id="KW-1003">Cell membrane</keyword>
<evidence type="ECO:0000256" key="4">
    <source>
        <dbReference type="ARBA" id="ARBA00022692"/>
    </source>
</evidence>
<feature type="domain" description="VTT" evidence="8">
    <location>
        <begin position="36"/>
        <end position="163"/>
    </location>
</feature>
<keyword evidence="5 7" id="KW-1133">Transmembrane helix</keyword>